<dbReference type="Pfam" id="PF04749">
    <property type="entry name" value="PLAC8"/>
    <property type="match status" value="1"/>
</dbReference>
<feature type="compositionally biased region" description="Polar residues" evidence="1">
    <location>
        <begin position="155"/>
        <end position="170"/>
    </location>
</feature>
<organism evidence="2 3">
    <name type="scientific">Dactylonectria estremocensis</name>
    <dbReference type="NCBI Taxonomy" id="1079267"/>
    <lineage>
        <taxon>Eukaryota</taxon>
        <taxon>Fungi</taxon>
        <taxon>Dikarya</taxon>
        <taxon>Ascomycota</taxon>
        <taxon>Pezizomycotina</taxon>
        <taxon>Sordariomycetes</taxon>
        <taxon>Hypocreomycetidae</taxon>
        <taxon>Hypocreales</taxon>
        <taxon>Nectriaceae</taxon>
        <taxon>Dactylonectria</taxon>
    </lineage>
</organism>
<dbReference type="AlphaFoldDB" id="A0A9P9FF48"/>
<dbReference type="Proteomes" id="UP000717696">
    <property type="component" value="Unassembled WGS sequence"/>
</dbReference>
<dbReference type="EMBL" id="JAGMUU010000002">
    <property type="protein sequence ID" value="KAH7160348.1"/>
    <property type="molecule type" value="Genomic_DNA"/>
</dbReference>
<dbReference type="OrthoDB" id="1045822at2759"/>
<feature type="compositionally biased region" description="Basic and acidic residues" evidence="1">
    <location>
        <begin position="313"/>
        <end position="331"/>
    </location>
</feature>
<protein>
    <submittedName>
        <fullName evidence="2">Uncharacterized protein</fullName>
    </submittedName>
</protein>
<feature type="compositionally biased region" description="Basic and acidic residues" evidence="1">
    <location>
        <begin position="296"/>
        <end position="305"/>
    </location>
</feature>
<evidence type="ECO:0000313" key="2">
    <source>
        <dbReference type="EMBL" id="KAH7160348.1"/>
    </source>
</evidence>
<dbReference type="InterPro" id="IPR006461">
    <property type="entry name" value="PLAC_motif_containing"/>
</dbReference>
<accession>A0A9P9FF48</accession>
<comment type="caution">
    <text evidence="2">The sequence shown here is derived from an EMBL/GenBank/DDBJ whole genome shotgun (WGS) entry which is preliminary data.</text>
</comment>
<sequence length="399" mass="43335">MEGHSVEKQRHQWQGSRSTKDAWDASLCEAIICPCIVYGRTSNRLRAALGEHNPAVDDKCCVPDCIQFTFCFPFYGCLLAKLQTTVRSFYGVGGSDVSDWCAGCFCPCVTLVRSEKEIELRERHQQRVKNVTDRDSSFAEQYQPPDPMEPPVEFQTLSLGSPRQHNSQLPSIPDSLDVTHGPDVSPVAKQMLPSIAEEPSSSAVPALSVSTAHDLSQDTAVVAVHGKSKVHRLGDEEDIATLTTNPPATDTSDEVKHDATAEEVVQAAKKAKPVPKEKLAKLGSLISSQFKHPKPSSHESSEHVVDQAQSTDKSTDKSADKPTDIPADKSRQPVKTHNLRDDAATLPSIRGPAKTHDLFDDAVTPPSSRGPAVSHTLDEDEATSSPSKIPLSHKLGDDK</sequence>
<evidence type="ECO:0000313" key="3">
    <source>
        <dbReference type="Proteomes" id="UP000717696"/>
    </source>
</evidence>
<feature type="region of interest" description="Disordered" evidence="1">
    <location>
        <begin position="235"/>
        <end position="399"/>
    </location>
</feature>
<feature type="compositionally biased region" description="Basic and acidic residues" evidence="1">
    <location>
        <begin position="124"/>
        <end position="137"/>
    </location>
</feature>
<feature type="compositionally biased region" description="Polar residues" evidence="1">
    <location>
        <begin position="241"/>
        <end position="250"/>
    </location>
</feature>
<feature type="region of interest" description="Disordered" evidence="1">
    <location>
        <begin position="124"/>
        <end position="170"/>
    </location>
</feature>
<name>A0A9P9FF48_9HYPO</name>
<gene>
    <name evidence="2" type="ORF">B0J13DRAFT_643910</name>
</gene>
<evidence type="ECO:0000256" key="1">
    <source>
        <dbReference type="SAM" id="MobiDB-lite"/>
    </source>
</evidence>
<proteinExistence type="predicted"/>
<reference evidence="2" key="1">
    <citation type="journal article" date="2021" name="Nat. Commun.">
        <title>Genetic determinants of endophytism in the Arabidopsis root mycobiome.</title>
        <authorList>
            <person name="Mesny F."/>
            <person name="Miyauchi S."/>
            <person name="Thiergart T."/>
            <person name="Pickel B."/>
            <person name="Atanasova L."/>
            <person name="Karlsson M."/>
            <person name="Huettel B."/>
            <person name="Barry K.W."/>
            <person name="Haridas S."/>
            <person name="Chen C."/>
            <person name="Bauer D."/>
            <person name="Andreopoulos W."/>
            <person name="Pangilinan J."/>
            <person name="LaButti K."/>
            <person name="Riley R."/>
            <person name="Lipzen A."/>
            <person name="Clum A."/>
            <person name="Drula E."/>
            <person name="Henrissat B."/>
            <person name="Kohler A."/>
            <person name="Grigoriev I.V."/>
            <person name="Martin F.M."/>
            <person name="Hacquard S."/>
        </authorList>
    </citation>
    <scope>NUCLEOTIDE SEQUENCE</scope>
    <source>
        <strain evidence="2">MPI-CAGE-AT-0021</strain>
    </source>
</reference>
<keyword evidence="3" id="KW-1185">Reference proteome</keyword>